<dbReference type="EMBL" id="BAAFSF010000001">
    <property type="protein sequence ID" value="GAB1251672.1"/>
    <property type="molecule type" value="Genomic_DNA"/>
</dbReference>
<comment type="cofactor">
    <cofactor evidence="1">
        <name>Zn(2+)</name>
        <dbReference type="ChEBI" id="CHEBI:29105"/>
    </cofactor>
</comment>
<accession>A0ABQ0E1V6</accession>
<dbReference type="InterPro" id="IPR011249">
    <property type="entry name" value="Metalloenz_LuxS/M16"/>
</dbReference>
<keyword evidence="7" id="KW-1185">Reference proteome</keyword>
<evidence type="ECO:0000256" key="3">
    <source>
        <dbReference type="RuleBase" id="RU004447"/>
    </source>
</evidence>
<dbReference type="Pfam" id="PF05193">
    <property type="entry name" value="Peptidase_M16_C"/>
    <property type="match status" value="1"/>
</dbReference>
<dbReference type="SUPFAM" id="SSF63411">
    <property type="entry name" value="LuxS/MPP-like metallohydrolase"/>
    <property type="match status" value="2"/>
</dbReference>
<dbReference type="InterPro" id="IPR050361">
    <property type="entry name" value="MPP/UQCRC_Complex"/>
</dbReference>
<evidence type="ECO:0000256" key="1">
    <source>
        <dbReference type="ARBA" id="ARBA00001947"/>
    </source>
</evidence>
<proteinExistence type="inferred from homology"/>
<dbReference type="PROSITE" id="PS00143">
    <property type="entry name" value="INSULINASE"/>
    <property type="match status" value="1"/>
</dbReference>
<dbReference type="Proteomes" id="UP001628220">
    <property type="component" value="Unassembled WGS sequence"/>
</dbReference>
<evidence type="ECO:0000259" key="5">
    <source>
        <dbReference type="Pfam" id="PF05193"/>
    </source>
</evidence>
<dbReference type="PANTHER" id="PTHR11851">
    <property type="entry name" value="METALLOPROTEASE"/>
    <property type="match status" value="1"/>
</dbReference>
<dbReference type="InterPro" id="IPR011765">
    <property type="entry name" value="Pept_M16_N"/>
</dbReference>
<protein>
    <submittedName>
        <fullName evidence="6">Pitrilysin family protein</fullName>
    </submittedName>
</protein>
<gene>
    <name evidence="6" type="ORF">Tsumi_07760</name>
</gene>
<feature type="domain" description="Peptidase M16 C-terminal" evidence="5">
    <location>
        <begin position="189"/>
        <end position="366"/>
    </location>
</feature>
<reference evidence="6 7" key="1">
    <citation type="journal article" date="2025" name="Int. J. Syst. Evol. Microbiol.">
        <title>Desulfovibrio falkowii sp. nov., Porphyromonas miyakawae sp. nov., Mediterraneibacter flintii sp. nov. and Owariibacterium komagatae gen. nov., sp. nov., isolated from human faeces.</title>
        <authorList>
            <person name="Hamaguchi T."/>
            <person name="Ohara M."/>
            <person name="Hisatomi A."/>
            <person name="Sekiguchi K."/>
            <person name="Takeda J.I."/>
            <person name="Ueyama J."/>
            <person name="Ito M."/>
            <person name="Nishiwaki H."/>
            <person name="Ogi T."/>
            <person name="Hirayama M."/>
            <person name="Ohkuma M."/>
            <person name="Sakamoto M."/>
            <person name="Ohno K."/>
        </authorList>
    </citation>
    <scope>NUCLEOTIDE SEQUENCE [LARGE SCALE GENOMIC DNA]</scope>
    <source>
        <strain evidence="6 7">13CB11C</strain>
    </source>
</reference>
<organism evidence="6 7">
    <name type="scientific">Porphyromonas miyakawae</name>
    <dbReference type="NCBI Taxonomy" id="3137470"/>
    <lineage>
        <taxon>Bacteria</taxon>
        <taxon>Pseudomonadati</taxon>
        <taxon>Bacteroidota</taxon>
        <taxon>Bacteroidia</taxon>
        <taxon>Bacteroidales</taxon>
        <taxon>Porphyromonadaceae</taxon>
        <taxon>Porphyromonas</taxon>
    </lineage>
</organism>
<dbReference type="InterPro" id="IPR001431">
    <property type="entry name" value="Pept_M16_Zn_BS"/>
</dbReference>
<feature type="domain" description="Peptidase M16 N-terminal" evidence="4">
    <location>
        <begin position="44"/>
        <end position="183"/>
    </location>
</feature>
<evidence type="ECO:0000256" key="2">
    <source>
        <dbReference type="ARBA" id="ARBA00007261"/>
    </source>
</evidence>
<sequence>MSQEDPSPQSGTSQNIVEITHDGAIGYRAWRFPSGLRLIYRPDEEPVAYMGYIVAVGSGNDPMHYHGMAHFIEHMLFKGTKLRSARAIINRMEEVGADFNAYTTKEETFIYTAALAEHAPRVIQLMTDVVKHSTFPLEEMAKEKNVILEELNSYKDTPSEMIFDEFENLLFHATPLGHNILGTERSLERITREVALNFMSQYYRPERMVFCIRGKVQLDALFDYLLKEFPPSVQNRTLQKQQEIRVKPMLRERVTHRFNTHQVHRVMGCEAYSLYDKRSYALALLNNILGGRGMNARLNLILREDLGVVYSVESNYSPYATTGCFSIYFGAAKEHLEEATERVWKELRRFINEPIEESDLRAACRQIMGQMAVAEDNRENAFLAMGKSFMLYNRYESREEVAAHYAAVSADDIVQVAKELFGANKMLTLTYR</sequence>
<dbReference type="RefSeq" id="WP_411915476.1">
    <property type="nucleotide sequence ID" value="NZ_BAAFSF010000001.1"/>
</dbReference>
<comment type="caution">
    <text evidence="6">The sequence shown here is derived from an EMBL/GenBank/DDBJ whole genome shotgun (WGS) entry which is preliminary data.</text>
</comment>
<dbReference type="PANTHER" id="PTHR11851:SF49">
    <property type="entry name" value="MITOCHONDRIAL-PROCESSING PEPTIDASE SUBUNIT ALPHA"/>
    <property type="match status" value="1"/>
</dbReference>
<dbReference type="Gene3D" id="3.30.830.10">
    <property type="entry name" value="Metalloenzyme, LuxS/M16 peptidase-like"/>
    <property type="match status" value="2"/>
</dbReference>
<dbReference type="InterPro" id="IPR007863">
    <property type="entry name" value="Peptidase_M16_C"/>
</dbReference>
<dbReference type="Pfam" id="PF00675">
    <property type="entry name" value="Peptidase_M16"/>
    <property type="match status" value="1"/>
</dbReference>
<evidence type="ECO:0000259" key="4">
    <source>
        <dbReference type="Pfam" id="PF00675"/>
    </source>
</evidence>
<evidence type="ECO:0000313" key="6">
    <source>
        <dbReference type="EMBL" id="GAB1251672.1"/>
    </source>
</evidence>
<evidence type="ECO:0000313" key="7">
    <source>
        <dbReference type="Proteomes" id="UP001628220"/>
    </source>
</evidence>
<name>A0ABQ0E1V6_9PORP</name>
<comment type="similarity">
    <text evidence="2 3">Belongs to the peptidase M16 family.</text>
</comment>